<name>A0ACB9HGF1_9ASTR</name>
<organism evidence="1 2">
    <name type="scientific">Smallanthus sonchifolius</name>
    <dbReference type="NCBI Taxonomy" id="185202"/>
    <lineage>
        <taxon>Eukaryota</taxon>
        <taxon>Viridiplantae</taxon>
        <taxon>Streptophyta</taxon>
        <taxon>Embryophyta</taxon>
        <taxon>Tracheophyta</taxon>
        <taxon>Spermatophyta</taxon>
        <taxon>Magnoliopsida</taxon>
        <taxon>eudicotyledons</taxon>
        <taxon>Gunneridae</taxon>
        <taxon>Pentapetalae</taxon>
        <taxon>asterids</taxon>
        <taxon>campanulids</taxon>
        <taxon>Asterales</taxon>
        <taxon>Asteraceae</taxon>
        <taxon>Asteroideae</taxon>
        <taxon>Heliantheae alliance</taxon>
        <taxon>Millerieae</taxon>
        <taxon>Smallanthus</taxon>
    </lineage>
</organism>
<accession>A0ACB9HGF1</accession>
<evidence type="ECO:0000313" key="2">
    <source>
        <dbReference type="Proteomes" id="UP001056120"/>
    </source>
</evidence>
<protein>
    <submittedName>
        <fullName evidence="1">Uncharacterized protein</fullName>
    </submittedName>
</protein>
<evidence type="ECO:0000313" key="1">
    <source>
        <dbReference type="EMBL" id="KAI3794386.1"/>
    </source>
</evidence>
<dbReference type="Proteomes" id="UP001056120">
    <property type="component" value="Linkage Group LG12"/>
</dbReference>
<keyword evidence="2" id="KW-1185">Reference proteome</keyword>
<comment type="caution">
    <text evidence="1">The sequence shown here is derived from an EMBL/GenBank/DDBJ whole genome shotgun (WGS) entry which is preliminary data.</text>
</comment>
<reference evidence="1 2" key="2">
    <citation type="journal article" date="2022" name="Mol. Ecol. Resour.">
        <title>The genomes of chicory, endive, great burdock and yacon provide insights into Asteraceae paleo-polyploidization history and plant inulin production.</title>
        <authorList>
            <person name="Fan W."/>
            <person name="Wang S."/>
            <person name="Wang H."/>
            <person name="Wang A."/>
            <person name="Jiang F."/>
            <person name="Liu H."/>
            <person name="Zhao H."/>
            <person name="Xu D."/>
            <person name="Zhang Y."/>
        </authorList>
    </citation>
    <scope>NUCLEOTIDE SEQUENCE [LARGE SCALE GENOMIC DNA]</scope>
    <source>
        <strain evidence="2">cv. Yunnan</strain>
        <tissue evidence="1">Leaves</tissue>
    </source>
</reference>
<sequence>MVSSNKEEHEDESKDKEVKHSIRSIINKRLKAMKVGEGNYDDLLGIMLESNSKEVEQHQNKSNGMTISEVIEECKLFYFAGQETTSSLLVWTMILLSKHQEWQSRAREEVLNVLGDQVTDFDGLNHLKVVNMIFYEVLRLYPPFTGLARKVDKDITLGGFSLPPGIQIALPIILIHYDEKLWEAKIALAMILQKFSFEFSQSYVHAPNIVLTLQPQYGAHLILHKL</sequence>
<reference evidence="2" key="1">
    <citation type="journal article" date="2022" name="Mol. Ecol. Resour.">
        <title>The genomes of chicory, endive, great burdock and yacon provide insights into Asteraceae palaeo-polyploidization history and plant inulin production.</title>
        <authorList>
            <person name="Fan W."/>
            <person name="Wang S."/>
            <person name="Wang H."/>
            <person name="Wang A."/>
            <person name="Jiang F."/>
            <person name="Liu H."/>
            <person name="Zhao H."/>
            <person name="Xu D."/>
            <person name="Zhang Y."/>
        </authorList>
    </citation>
    <scope>NUCLEOTIDE SEQUENCE [LARGE SCALE GENOMIC DNA]</scope>
    <source>
        <strain evidence="2">cv. Yunnan</strain>
    </source>
</reference>
<proteinExistence type="predicted"/>
<gene>
    <name evidence="1" type="ORF">L1987_37017</name>
</gene>
<dbReference type="EMBL" id="CM042029">
    <property type="protein sequence ID" value="KAI3794386.1"/>
    <property type="molecule type" value="Genomic_DNA"/>
</dbReference>